<name>A0A6B9LBB8_9CAUD</name>
<reference evidence="1 2" key="1">
    <citation type="journal article" date="2020" name="Viruses">
        <title>Diversity and Host Interactions Among Virulent and Temperate Baltic Sea Flavobacterium Phages.</title>
        <authorList>
            <person name="Nilsson E."/>
            <person name="Bayfield O.W."/>
            <person name="Lundin D."/>
            <person name="Antson A.A."/>
            <person name="Holmfeldt K."/>
        </authorList>
    </citation>
    <scope>NUCLEOTIDE SEQUENCE [LARGE SCALE GENOMIC DNA]</scope>
</reference>
<gene>
    <name evidence="1" type="ORF">lillamy95_gp057</name>
</gene>
<evidence type="ECO:0000313" key="1">
    <source>
        <dbReference type="EMBL" id="QHB39377.1"/>
    </source>
</evidence>
<sequence length="55" mass="6279">MATIKNVKVEFTADFSNNKKGDVREFSKDISNIFVNDLKVAKLHNVKEDKPKAKK</sequence>
<dbReference type="Proteomes" id="UP000463927">
    <property type="component" value="Segment"/>
</dbReference>
<accession>A0A6B9LBB8</accession>
<proteinExistence type="predicted"/>
<evidence type="ECO:0000313" key="2">
    <source>
        <dbReference type="Proteomes" id="UP000463927"/>
    </source>
</evidence>
<organism evidence="1 2">
    <name type="scientific">Flavobacterium phage vB_FspS_lillamy9-5</name>
    <dbReference type="NCBI Taxonomy" id="2686255"/>
    <lineage>
        <taxon>Viruses</taxon>
        <taxon>Duplodnaviria</taxon>
        <taxon>Heunggongvirae</taxon>
        <taxon>Uroviricota</taxon>
        <taxon>Caudoviricetes</taxon>
        <taxon>Lillamyvirus</taxon>
        <taxon>Lillamyvirus lillamy</taxon>
    </lineage>
</organism>
<dbReference type="EMBL" id="MN812216">
    <property type="protein sequence ID" value="QHB39377.1"/>
    <property type="molecule type" value="Genomic_DNA"/>
</dbReference>
<protein>
    <submittedName>
        <fullName evidence="1">Uncharacterized protein</fullName>
    </submittedName>
</protein>